<gene>
    <name evidence="2" type="ORF">ST47_g8170</name>
</gene>
<evidence type="ECO:0000313" key="3">
    <source>
        <dbReference type="Proteomes" id="UP000076837"/>
    </source>
</evidence>
<keyword evidence="3" id="KW-1185">Reference proteome</keyword>
<comment type="caution">
    <text evidence="2">The sequence shown here is derived from an EMBL/GenBank/DDBJ whole genome shotgun (WGS) entry which is preliminary data.</text>
</comment>
<name>A0A162ZL29_DIDRA</name>
<sequence>MGKFSAPAASSVKMGNFSSTPSTVARNRVLESCWRKPESSPLPPTATPLCPTSISSSPHSNPFLITRPKPAENCPWDAFGAARLSGLQAPKRAGATQPLECVVGRVVLLPGQQLIPTTSVVHRQAQGKPWEHPQVITKTWVDGNGVRLVKLRTCTSFGGEGITRKKEHQRHYFVEAEESQLTRESDTFTKQTYVNCSPGAEFTAEFEHLALWPGSAKNAIQFSPAAVVGFNKCEDERRDSCN</sequence>
<protein>
    <submittedName>
        <fullName evidence="2">Uncharacterized protein</fullName>
    </submittedName>
</protein>
<reference evidence="2 3" key="1">
    <citation type="journal article" date="2016" name="Sci. Rep.">
        <title>Draft genome sequencing and secretome analysis of fungal phytopathogen Ascochyta rabiei provides insight into the necrotrophic effector repertoire.</title>
        <authorList>
            <person name="Verma S."/>
            <person name="Gazara R.K."/>
            <person name="Nizam S."/>
            <person name="Parween S."/>
            <person name="Chattopadhyay D."/>
            <person name="Verma P.K."/>
        </authorList>
    </citation>
    <scope>NUCLEOTIDE SEQUENCE [LARGE SCALE GENOMIC DNA]</scope>
    <source>
        <strain evidence="2 3">ArDII</strain>
    </source>
</reference>
<proteinExistence type="predicted"/>
<accession>A0A162ZL29</accession>
<dbReference type="AlphaFoldDB" id="A0A162ZL29"/>
<evidence type="ECO:0000313" key="2">
    <source>
        <dbReference type="EMBL" id="KZM20668.1"/>
    </source>
</evidence>
<dbReference type="EMBL" id="JYNV01000272">
    <property type="protein sequence ID" value="KZM20668.1"/>
    <property type="molecule type" value="Genomic_DNA"/>
</dbReference>
<evidence type="ECO:0000256" key="1">
    <source>
        <dbReference type="SAM" id="MobiDB-lite"/>
    </source>
</evidence>
<organism evidence="2 3">
    <name type="scientific">Didymella rabiei</name>
    <name type="common">Chickpea ascochyta blight fungus</name>
    <name type="synonym">Mycosphaerella rabiei</name>
    <dbReference type="NCBI Taxonomy" id="5454"/>
    <lineage>
        <taxon>Eukaryota</taxon>
        <taxon>Fungi</taxon>
        <taxon>Dikarya</taxon>
        <taxon>Ascomycota</taxon>
        <taxon>Pezizomycotina</taxon>
        <taxon>Dothideomycetes</taxon>
        <taxon>Pleosporomycetidae</taxon>
        <taxon>Pleosporales</taxon>
        <taxon>Pleosporineae</taxon>
        <taxon>Didymellaceae</taxon>
        <taxon>Ascochyta</taxon>
    </lineage>
</organism>
<feature type="region of interest" description="Disordered" evidence="1">
    <location>
        <begin position="1"/>
        <end position="21"/>
    </location>
</feature>
<dbReference type="Proteomes" id="UP000076837">
    <property type="component" value="Unassembled WGS sequence"/>
</dbReference>